<protein>
    <submittedName>
        <fullName evidence="1">Uncharacterized protein</fullName>
    </submittedName>
</protein>
<proteinExistence type="predicted"/>
<dbReference type="AlphaFoldDB" id="A0AAX6FHK3"/>
<name>A0AAX6FHK3_IRIPA</name>
<reference evidence="1" key="1">
    <citation type="journal article" date="2023" name="GigaByte">
        <title>Genome assembly of the bearded iris, Iris pallida Lam.</title>
        <authorList>
            <person name="Bruccoleri R.E."/>
            <person name="Oakeley E.J."/>
            <person name="Faust A.M.E."/>
            <person name="Altorfer M."/>
            <person name="Dessus-Babus S."/>
            <person name="Burckhardt D."/>
            <person name="Oertli M."/>
            <person name="Naumann U."/>
            <person name="Petersen F."/>
            <person name="Wong J."/>
        </authorList>
    </citation>
    <scope>NUCLEOTIDE SEQUENCE</scope>
    <source>
        <strain evidence="1">GSM-AAB239-AS_SAM_17_03QT</strain>
    </source>
</reference>
<organism evidence="1 2">
    <name type="scientific">Iris pallida</name>
    <name type="common">Sweet iris</name>
    <dbReference type="NCBI Taxonomy" id="29817"/>
    <lineage>
        <taxon>Eukaryota</taxon>
        <taxon>Viridiplantae</taxon>
        <taxon>Streptophyta</taxon>
        <taxon>Embryophyta</taxon>
        <taxon>Tracheophyta</taxon>
        <taxon>Spermatophyta</taxon>
        <taxon>Magnoliopsida</taxon>
        <taxon>Liliopsida</taxon>
        <taxon>Asparagales</taxon>
        <taxon>Iridaceae</taxon>
        <taxon>Iridoideae</taxon>
        <taxon>Irideae</taxon>
        <taxon>Iris</taxon>
    </lineage>
</organism>
<evidence type="ECO:0000313" key="2">
    <source>
        <dbReference type="Proteomes" id="UP001140949"/>
    </source>
</evidence>
<accession>A0AAX6FHK3</accession>
<dbReference type="Proteomes" id="UP001140949">
    <property type="component" value="Unassembled WGS sequence"/>
</dbReference>
<keyword evidence="2" id="KW-1185">Reference proteome</keyword>
<gene>
    <name evidence="1" type="ORF">M6B38_132790</name>
</gene>
<dbReference type="EMBL" id="JANAVB010028520">
    <property type="protein sequence ID" value="KAJ6815762.1"/>
    <property type="molecule type" value="Genomic_DNA"/>
</dbReference>
<reference evidence="1" key="2">
    <citation type="submission" date="2023-04" db="EMBL/GenBank/DDBJ databases">
        <authorList>
            <person name="Bruccoleri R.E."/>
            <person name="Oakeley E.J."/>
            <person name="Faust A.-M."/>
            <person name="Dessus-Babus S."/>
            <person name="Altorfer M."/>
            <person name="Burckhardt D."/>
            <person name="Oertli M."/>
            <person name="Naumann U."/>
            <person name="Petersen F."/>
            <person name="Wong J."/>
        </authorList>
    </citation>
    <scope>NUCLEOTIDE SEQUENCE</scope>
    <source>
        <strain evidence="1">GSM-AAB239-AS_SAM_17_03QT</strain>
        <tissue evidence="1">Leaf</tissue>
    </source>
</reference>
<sequence length="79" mass="9570">MMLMVVVMVKFKPPISCLFYPLPMARYYIFFNILQPFVKRENEDNWDQHNMNVDCSIVFFLGYNNLINPEYLRYSDFAN</sequence>
<comment type="caution">
    <text evidence="1">The sequence shown here is derived from an EMBL/GenBank/DDBJ whole genome shotgun (WGS) entry which is preliminary data.</text>
</comment>
<evidence type="ECO:0000313" key="1">
    <source>
        <dbReference type="EMBL" id="KAJ6815762.1"/>
    </source>
</evidence>